<reference evidence="1 2" key="1">
    <citation type="journal article" date="2011" name="J. Bacteriol.">
        <title>Genome sequence of Chthoniobacter flavus Ellin428, an aerobic heterotrophic soil bacterium.</title>
        <authorList>
            <person name="Kant R."/>
            <person name="van Passel M.W."/>
            <person name="Palva A."/>
            <person name="Lucas S."/>
            <person name="Lapidus A."/>
            <person name="Glavina Del Rio T."/>
            <person name="Dalin E."/>
            <person name="Tice H."/>
            <person name="Bruce D."/>
            <person name="Goodwin L."/>
            <person name="Pitluck S."/>
            <person name="Larimer F.W."/>
            <person name="Land M.L."/>
            <person name="Hauser L."/>
            <person name="Sangwan P."/>
            <person name="de Vos W.M."/>
            <person name="Janssen P.H."/>
            <person name="Smidt H."/>
        </authorList>
    </citation>
    <scope>NUCLEOTIDE SEQUENCE [LARGE SCALE GENOMIC DNA]</scope>
    <source>
        <strain evidence="1 2">Ellin428</strain>
    </source>
</reference>
<dbReference type="Proteomes" id="UP000005824">
    <property type="component" value="Unassembled WGS sequence"/>
</dbReference>
<proteinExistence type="predicted"/>
<evidence type="ECO:0000313" key="2">
    <source>
        <dbReference type="Proteomes" id="UP000005824"/>
    </source>
</evidence>
<evidence type="ECO:0000313" key="1">
    <source>
        <dbReference type="EMBL" id="EDY18428.1"/>
    </source>
</evidence>
<dbReference type="RefSeq" id="WP_006981536.1">
    <property type="nucleotide sequence ID" value="NZ_ABVL01000013.1"/>
</dbReference>
<protein>
    <submittedName>
        <fullName evidence="1">Uncharacterized protein</fullName>
    </submittedName>
</protein>
<dbReference type="InParanoid" id="B4D5M3"/>
<accession>B4D5M3</accession>
<organism evidence="1 2">
    <name type="scientific">Chthoniobacter flavus Ellin428</name>
    <dbReference type="NCBI Taxonomy" id="497964"/>
    <lineage>
        <taxon>Bacteria</taxon>
        <taxon>Pseudomonadati</taxon>
        <taxon>Verrucomicrobiota</taxon>
        <taxon>Spartobacteria</taxon>
        <taxon>Chthoniobacterales</taxon>
        <taxon>Chthoniobacteraceae</taxon>
        <taxon>Chthoniobacter</taxon>
    </lineage>
</organism>
<dbReference type="EMBL" id="ABVL01000013">
    <property type="protein sequence ID" value="EDY18428.1"/>
    <property type="molecule type" value="Genomic_DNA"/>
</dbReference>
<gene>
    <name evidence="1" type="ORF">CfE428DRAFT_4212</name>
</gene>
<comment type="caution">
    <text evidence="1">The sequence shown here is derived from an EMBL/GenBank/DDBJ whole genome shotgun (WGS) entry which is preliminary data.</text>
</comment>
<sequence>MTYERDNEVAIEDHFKDFGGDAYAGRKYPDKSTEVLTMGIERLHADPALFAEQDPEYFTFVVNTLRGVVK</sequence>
<keyword evidence="2" id="KW-1185">Reference proteome</keyword>
<dbReference type="STRING" id="497964.CfE428DRAFT_4212"/>
<dbReference type="AlphaFoldDB" id="B4D5M3"/>
<name>B4D5M3_9BACT</name>